<sequence length="517" mass="57775">MDELIAQLLIYIKGVWKYRWVSVAVAWFVAILGWLFVYQMPDNYQASARIYVDTQSILRPLMAGMTVAPNPEQQVNIMSRTLISRPNVERIIRMVDLDLKVTSDSAKDRLVTSLMKDIKLASTGRDNIFTIAYDDKDPGLAKDIVQALLTIFVEGGLEGKRQDSTSALRFIDQQIAAYEEKLVAAEAALTAFKQKNLGLLPGQGDYYTQLVASMEELEKAKLALVEAEQARDAVKRQITGDEPVLLLEASEISPQSIVNPEIDSRIQALSTNLDNLMLNFTDQHPDVVATKRLISQLEERKIEEAKLAGTAHMQGKSYDPMMQQLNIALTEAEALVASMKARVAEYESRYERLKSMSAMVPAVEVEMQQLNRDYNVNKANYEKLLERRASAEISGEMTSTTGLMSFRIIDPPTVPDMPSGPDRSKFFTIVFLGALLVGVGMAFIISQIRPTFHSQGSLREITGLPILGTIPMIWTEQEKKKRKGRLFAFGISLLMLMTCYVVLMVYMNTPSAALAQP</sequence>
<keyword evidence="2" id="KW-1133">Transmembrane helix</keyword>
<dbReference type="NCBIfam" id="TIGR03007">
    <property type="entry name" value="pepcterm_ChnLen"/>
    <property type="match status" value="1"/>
</dbReference>
<dbReference type="Proteomes" id="UP000198640">
    <property type="component" value="Unassembled WGS sequence"/>
</dbReference>
<evidence type="ECO:0000259" key="3">
    <source>
        <dbReference type="Pfam" id="PF13807"/>
    </source>
</evidence>
<dbReference type="PANTHER" id="PTHR32309">
    <property type="entry name" value="TYROSINE-PROTEIN KINASE"/>
    <property type="match status" value="1"/>
</dbReference>
<dbReference type="InterPro" id="IPR050445">
    <property type="entry name" value="Bact_polysacc_biosynth/exp"/>
</dbReference>
<dbReference type="Pfam" id="PF13807">
    <property type="entry name" value="GNVR"/>
    <property type="match status" value="1"/>
</dbReference>
<evidence type="ECO:0000256" key="2">
    <source>
        <dbReference type="SAM" id="Phobius"/>
    </source>
</evidence>
<organism evidence="4 5">
    <name type="scientific">Nitrosomonas halophila</name>
    <dbReference type="NCBI Taxonomy" id="44576"/>
    <lineage>
        <taxon>Bacteria</taxon>
        <taxon>Pseudomonadati</taxon>
        <taxon>Pseudomonadota</taxon>
        <taxon>Betaproteobacteria</taxon>
        <taxon>Nitrosomonadales</taxon>
        <taxon>Nitrosomonadaceae</taxon>
        <taxon>Nitrosomonas</taxon>
    </lineage>
</organism>
<feature type="transmembrane region" description="Helical" evidence="2">
    <location>
        <begin position="486"/>
        <end position="507"/>
    </location>
</feature>
<keyword evidence="2" id="KW-0472">Membrane</keyword>
<dbReference type="GO" id="GO:0004713">
    <property type="term" value="F:protein tyrosine kinase activity"/>
    <property type="evidence" value="ECO:0007669"/>
    <property type="project" value="TreeGrafter"/>
</dbReference>
<dbReference type="RefSeq" id="WP_090413802.1">
    <property type="nucleotide sequence ID" value="NZ_FNOY01000024.1"/>
</dbReference>
<name>A0A1H3I5L0_9PROT</name>
<evidence type="ECO:0000256" key="1">
    <source>
        <dbReference type="SAM" id="Coils"/>
    </source>
</evidence>
<dbReference type="EMBL" id="FNOY01000024">
    <property type="protein sequence ID" value="SDY22745.1"/>
    <property type="molecule type" value="Genomic_DNA"/>
</dbReference>
<dbReference type="InterPro" id="IPR014345">
    <property type="entry name" value="XrtA_polysacc_chain"/>
</dbReference>
<feature type="domain" description="Tyrosine-protein kinase G-rich" evidence="3">
    <location>
        <begin position="366"/>
        <end position="444"/>
    </location>
</feature>
<feature type="transmembrane region" description="Helical" evidence="2">
    <location>
        <begin position="20"/>
        <end position="38"/>
    </location>
</feature>
<evidence type="ECO:0000313" key="5">
    <source>
        <dbReference type="Proteomes" id="UP000198640"/>
    </source>
</evidence>
<gene>
    <name evidence="4" type="ORF">SAMN05421881_102415</name>
</gene>
<keyword evidence="1" id="KW-0175">Coiled coil</keyword>
<dbReference type="GO" id="GO:0005886">
    <property type="term" value="C:plasma membrane"/>
    <property type="evidence" value="ECO:0007669"/>
    <property type="project" value="TreeGrafter"/>
</dbReference>
<feature type="coiled-coil region" evidence="1">
    <location>
        <begin position="322"/>
        <end position="387"/>
    </location>
</feature>
<dbReference type="AlphaFoldDB" id="A0A1H3I5L0"/>
<keyword evidence="5" id="KW-1185">Reference proteome</keyword>
<dbReference type="PANTHER" id="PTHR32309:SF13">
    <property type="entry name" value="FERRIC ENTEROBACTIN TRANSPORT PROTEIN FEPE"/>
    <property type="match status" value="1"/>
</dbReference>
<dbReference type="InterPro" id="IPR032807">
    <property type="entry name" value="GNVR"/>
</dbReference>
<dbReference type="STRING" id="44576.SAMN05421881_102415"/>
<dbReference type="OrthoDB" id="9795292at2"/>
<feature type="transmembrane region" description="Helical" evidence="2">
    <location>
        <begin position="426"/>
        <end position="445"/>
    </location>
</feature>
<evidence type="ECO:0000313" key="4">
    <source>
        <dbReference type="EMBL" id="SDY22745.1"/>
    </source>
</evidence>
<protein>
    <submittedName>
        <fullName evidence="4">Polysaccharide chain length determinant protein, PEP-CTERM locus subfamily</fullName>
    </submittedName>
</protein>
<accession>A0A1H3I5L0</accession>
<reference evidence="4 5" key="1">
    <citation type="submission" date="2016-10" db="EMBL/GenBank/DDBJ databases">
        <authorList>
            <person name="de Groot N.N."/>
        </authorList>
    </citation>
    <scope>NUCLEOTIDE SEQUENCE [LARGE SCALE GENOMIC DNA]</scope>
    <source>
        <strain evidence="4 5">Nm1</strain>
    </source>
</reference>
<feature type="coiled-coil region" evidence="1">
    <location>
        <begin position="168"/>
        <end position="237"/>
    </location>
</feature>
<proteinExistence type="predicted"/>
<keyword evidence="2" id="KW-0812">Transmembrane</keyword>